<dbReference type="InterPro" id="IPR038417">
    <property type="entry name" value="Alpga-gal_N_sf"/>
</dbReference>
<dbReference type="FunFam" id="3.20.20.70:FF:000118">
    <property type="entry name" value="Alpha-galactosidase"/>
    <property type="match status" value="1"/>
</dbReference>
<dbReference type="InterPro" id="IPR013780">
    <property type="entry name" value="Glyco_hydro_b"/>
</dbReference>
<evidence type="ECO:0000259" key="14">
    <source>
        <dbReference type="Pfam" id="PF16875"/>
    </source>
</evidence>
<comment type="function">
    <text evidence="12">Hydrolyzes a variety of simple alpha-D-galactoside as well as more complex molecules such as oligosaccharides and polysaccharides.</text>
</comment>
<comment type="similarity">
    <text evidence="4">Belongs to the glycosyl hydrolase 36 family.</text>
</comment>
<keyword evidence="8" id="KW-0460">Magnesium</keyword>
<evidence type="ECO:0000256" key="7">
    <source>
        <dbReference type="ARBA" id="ARBA00022801"/>
    </source>
</evidence>
<dbReference type="Gene3D" id="2.70.98.60">
    <property type="entry name" value="alpha-galactosidase from lactobacil brevis"/>
    <property type="match status" value="1"/>
</dbReference>
<dbReference type="Pfam" id="PF16875">
    <property type="entry name" value="Glyco_hydro_36N"/>
    <property type="match status" value="1"/>
</dbReference>
<evidence type="ECO:0000256" key="1">
    <source>
        <dbReference type="ARBA" id="ARBA00001255"/>
    </source>
</evidence>
<evidence type="ECO:0000313" key="16">
    <source>
        <dbReference type="Proteomes" id="UP000452235"/>
    </source>
</evidence>
<dbReference type="CDD" id="cd14791">
    <property type="entry name" value="GH36"/>
    <property type="match status" value="1"/>
</dbReference>
<evidence type="ECO:0000256" key="12">
    <source>
        <dbReference type="PIRNR" id="PIRNR005536"/>
    </source>
</evidence>
<keyword evidence="11 12" id="KW-0326">Glycosidase</keyword>
<evidence type="ECO:0000256" key="4">
    <source>
        <dbReference type="ARBA" id="ARBA00006202"/>
    </source>
</evidence>
<accession>A0A5M3YUS3</accession>
<evidence type="ECO:0000256" key="8">
    <source>
        <dbReference type="ARBA" id="ARBA00022842"/>
    </source>
</evidence>
<comment type="catalytic activity">
    <reaction evidence="1 12">
        <text>Hydrolysis of terminal, non-reducing alpha-D-galactose residues in alpha-D-galactosides, including galactose oligosaccharides, galactomannans and galactolipids.</text>
        <dbReference type="EC" id="3.2.1.22"/>
    </reaction>
</comment>
<dbReference type="PANTHER" id="PTHR43053:SF3">
    <property type="entry name" value="ALPHA-GALACTOSIDASE C-RELATED"/>
    <property type="match status" value="1"/>
</dbReference>
<dbReference type="EMBL" id="BLJY01000002">
    <property type="protein sequence ID" value="GFF13296.1"/>
    <property type="molecule type" value="Genomic_DNA"/>
</dbReference>
<dbReference type="Proteomes" id="UP000452235">
    <property type="component" value="Unassembled WGS sequence"/>
</dbReference>
<evidence type="ECO:0000259" key="13">
    <source>
        <dbReference type="Pfam" id="PF16874"/>
    </source>
</evidence>
<dbReference type="GO" id="GO:0016052">
    <property type="term" value="P:carbohydrate catabolic process"/>
    <property type="evidence" value="ECO:0007669"/>
    <property type="project" value="InterPro"/>
</dbReference>
<dbReference type="EC" id="3.2.1.22" evidence="6 12"/>
<dbReference type="Pfam" id="PF02065">
    <property type="entry name" value="Melibiase"/>
    <property type="match status" value="1"/>
</dbReference>
<dbReference type="OrthoDB" id="5795902at2759"/>
<dbReference type="Gene3D" id="3.20.20.70">
    <property type="entry name" value="Aldolase class I"/>
    <property type="match status" value="1"/>
</dbReference>
<dbReference type="PANTHER" id="PTHR43053">
    <property type="entry name" value="GLYCOSIDASE FAMILY 31"/>
    <property type="match status" value="1"/>
</dbReference>
<sequence length="747" mass="82506">MVPFVNSAAFVAGLITLWSRPVWATQASNTNAVVVNGTSFTLNGEHVSYRFHVDDATGDLFSDHFGLRISGNIPTEIVSQVNGWVNTIGRVRREFPDQGRGDFRIPAIRIRQTAGYTVSELLYRSHTVIPGKPALPGLPATFGSEEDVTTLVVHLYDEISEVAADLSYSIFPKYDAIVRSVNVTNQGAGNITIETLASLSVDFPYEDLDMVYLRGDWAREAHSERRKVEYGTQGFDSSAGYSSHLHNPFLAIMNPSTTESQGEAWGFSLVYSGSFAVNVEKGSQGFTRALLGLNPSQLSWVLRPGESLVSPECVAVYSADGIGGMSRLLHRLYRNHLIKSKFAVSDRPVLLNSWEGLGFNYNETTVYQLATEAAELGVKLFVLDDGWFGDKYPRTADNAGLGDWVPNPDRFPHGLPHEVDRITALHPGNDTSTNLRFGLWFEPEMVNPNSSLYHQHPDWALHAGSYPRTLTRNQLVLNMALPEVQDYVIKSVSDILDSADISYVKWDNNRGIHETPSPSTDHQYMLGMYRVFDNLTTKYPNVLWEGCASGGGRFDPGVLQYFPQIWTSDDTDALERITIQLGTSLAYPPSAMGAHLSAVPNQQTGRTLPITFRAHVAMMGGSFGLELNPAHMPEDERDAVPGLIALAEKVNPIVLTGDMYRLSPHDSQWPAVLFISPDGKQAVLFYFQTSPRVDNSIPRVKMQGLDTQAVYSVDGDAEYSGATLMNLGLQFPFDSDVGSTVVFFQRL</sequence>
<evidence type="ECO:0000256" key="9">
    <source>
        <dbReference type="ARBA" id="ARBA00023027"/>
    </source>
</evidence>
<evidence type="ECO:0000256" key="6">
    <source>
        <dbReference type="ARBA" id="ARBA00012755"/>
    </source>
</evidence>
<keyword evidence="10" id="KW-0325">Glycoprotein</keyword>
<evidence type="ECO:0000256" key="10">
    <source>
        <dbReference type="ARBA" id="ARBA00023180"/>
    </source>
</evidence>
<evidence type="ECO:0000256" key="11">
    <source>
        <dbReference type="ARBA" id="ARBA00023295"/>
    </source>
</evidence>
<dbReference type="VEuPathDB" id="FungiDB:ATEG_02312"/>
<evidence type="ECO:0000313" key="15">
    <source>
        <dbReference type="EMBL" id="GFF13296.1"/>
    </source>
</evidence>
<evidence type="ECO:0000256" key="5">
    <source>
        <dbReference type="ARBA" id="ARBA00011881"/>
    </source>
</evidence>
<dbReference type="SUPFAM" id="SSF51445">
    <property type="entry name" value="(Trans)glycosidases"/>
    <property type="match status" value="1"/>
</dbReference>
<dbReference type="InterPro" id="IPR050985">
    <property type="entry name" value="Alpha-glycosidase_related"/>
</dbReference>
<gene>
    <name evidence="15" type="ORF">ATEIFO6365_0002040700</name>
</gene>
<dbReference type="InterPro" id="IPR031705">
    <property type="entry name" value="Glyco_hydro_36_C"/>
</dbReference>
<dbReference type="InterPro" id="IPR013785">
    <property type="entry name" value="Aldolase_TIM"/>
</dbReference>
<proteinExistence type="inferred from homology"/>
<dbReference type="InterPro" id="IPR002252">
    <property type="entry name" value="Glyco_hydro_36"/>
</dbReference>
<dbReference type="PIRSF" id="PIRSF005536">
    <property type="entry name" value="Agal"/>
    <property type="match status" value="1"/>
</dbReference>
<dbReference type="PRINTS" id="PR00743">
    <property type="entry name" value="GLHYDRLASE36"/>
</dbReference>
<feature type="domain" description="Glycosyl hydrolase family 36 C-terminal" evidence="13">
    <location>
        <begin position="669"/>
        <end position="744"/>
    </location>
</feature>
<keyword evidence="16" id="KW-1185">Reference proteome</keyword>
<reference evidence="15 16" key="1">
    <citation type="submission" date="2020-01" db="EMBL/GenBank/DDBJ databases">
        <title>Aspergillus terreus IFO 6365 whole genome shotgun sequence.</title>
        <authorList>
            <person name="Kanamasa S."/>
            <person name="Takahashi H."/>
        </authorList>
    </citation>
    <scope>NUCLEOTIDE SEQUENCE [LARGE SCALE GENOMIC DNA]</scope>
    <source>
        <strain evidence="15 16">IFO 6365</strain>
    </source>
</reference>
<keyword evidence="7 12" id="KW-0378">Hydrolase</keyword>
<dbReference type="InterPro" id="IPR031704">
    <property type="entry name" value="Glyco_hydro_36_N"/>
</dbReference>
<dbReference type="AlphaFoldDB" id="A0A5M3YUS3"/>
<dbReference type="Gene3D" id="2.60.40.1180">
    <property type="entry name" value="Golgi alpha-mannosidase II"/>
    <property type="match status" value="1"/>
</dbReference>
<comment type="subunit">
    <text evidence="5">Homotetramer.</text>
</comment>
<dbReference type="InterPro" id="IPR017853">
    <property type="entry name" value="GH"/>
</dbReference>
<comment type="caution">
    <text evidence="15">The sequence shown here is derived from an EMBL/GenBank/DDBJ whole genome shotgun (WGS) entry which is preliminary data.</text>
</comment>
<comment type="cofactor">
    <cofactor evidence="2">
        <name>NAD(+)</name>
        <dbReference type="ChEBI" id="CHEBI:57540"/>
    </cofactor>
</comment>
<dbReference type="Pfam" id="PF16874">
    <property type="entry name" value="Glyco_hydro_36C"/>
    <property type="match status" value="1"/>
</dbReference>
<evidence type="ECO:0000256" key="2">
    <source>
        <dbReference type="ARBA" id="ARBA00001911"/>
    </source>
</evidence>
<name>A0A5M3YUS3_ASPTE</name>
<protein>
    <recommendedName>
        <fullName evidence="6 12">Alpha-galactosidase</fullName>
        <ecNumber evidence="6 12">3.2.1.22</ecNumber>
    </recommendedName>
</protein>
<keyword evidence="9" id="KW-0520">NAD</keyword>
<dbReference type="GO" id="GO:0004557">
    <property type="term" value="F:alpha-galactosidase activity"/>
    <property type="evidence" value="ECO:0007669"/>
    <property type="project" value="UniProtKB-UniRule"/>
</dbReference>
<feature type="domain" description="Glycosyl hydrolase family 36 N-terminal" evidence="14">
    <location>
        <begin position="60"/>
        <end position="302"/>
    </location>
</feature>
<organism evidence="15 16">
    <name type="scientific">Aspergillus terreus</name>
    <dbReference type="NCBI Taxonomy" id="33178"/>
    <lineage>
        <taxon>Eukaryota</taxon>
        <taxon>Fungi</taxon>
        <taxon>Dikarya</taxon>
        <taxon>Ascomycota</taxon>
        <taxon>Pezizomycotina</taxon>
        <taxon>Eurotiomycetes</taxon>
        <taxon>Eurotiomycetidae</taxon>
        <taxon>Eurotiales</taxon>
        <taxon>Aspergillaceae</taxon>
        <taxon>Aspergillus</taxon>
        <taxon>Aspergillus subgen. Circumdati</taxon>
    </lineage>
</organism>
<evidence type="ECO:0000256" key="3">
    <source>
        <dbReference type="ARBA" id="ARBA00001946"/>
    </source>
</evidence>
<comment type="cofactor">
    <cofactor evidence="3">
        <name>Mg(2+)</name>
        <dbReference type="ChEBI" id="CHEBI:18420"/>
    </cofactor>
</comment>